<dbReference type="SUPFAM" id="SSF53335">
    <property type="entry name" value="S-adenosyl-L-methionine-dependent methyltransferases"/>
    <property type="match status" value="1"/>
</dbReference>
<gene>
    <name evidence="2" type="ORF">GCM10010339_75920</name>
</gene>
<name>A0A918YQR4_9ACTN</name>
<feature type="compositionally biased region" description="Basic and acidic residues" evidence="1">
    <location>
        <begin position="257"/>
        <end position="266"/>
    </location>
</feature>
<accession>A0A918YQR4</accession>
<organism evidence="2 3">
    <name type="scientific">Streptomyces alanosinicus</name>
    <dbReference type="NCBI Taxonomy" id="68171"/>
    <lineage>
        <taxon>Bacteria</taxon>
        <taxon>Bacillati</taxon>
        <taxon>Actinomycetota</taxon>
        <taxon>Actinomycetes</taxon>
        <taxon>Kitasatosporales</taxon>
        <taxon>Streptomycetaceae</taxon>
        <taxon>Streptomyces</taxon>
    </lineage>
</organism>
<reference evidence="2" key="2">
    <citation type="submission" date="2020-09" db="EMBL/GenBank/DDBJ databases">
        <authorList>
            <person name="Sun Q."/>
            <person name="Ohkuma M."/>
        </authorList>
    </citation>
    <scope>NUCLEOTIDE SEQUENCE</scope>
    <source>
        <strain evidence="2">JCM 4714</strain>
    </source>
</reference>
<evidence type="ECO:0000313" key="3">
    <source>
        <dbReference type="Proteomes" id="UP000655443"/>
    </source>
</evidence>
<keyword evidence="2" id="KW-0808">Transferase</keyword>
<sequence length="283" mass="31297">MTESRSGGISGVAGGKSRFDDIYDRPDPRAYFARLAPLQYEIPHHAQPDFRQTAAERTALDDGHPRPPAVLDLCCSYGINAALLNHDVTLADMYQRYTSSTAQTMSTAELTAWDKEFYAERRRSDAVPVFGLDVSGPAVAYAHAVGLLDVAFTDNLEQVPPSPRLGRALAQVGLITLTGGGSYITARTFTTLLAKARRPMWVNAFVLRTISYDPIEQALAAHGLRTTCDPSRTYPQRRFTDTREQRYAIEAVRALSHDPADREQAGRFHTLHYASRPGPDTSR</sequence>
<dbReference type="Proteomes" id="UP000655443">
    <property type="component" value="Unassembled WGS sequence"/>
</dbReference>
<evidence type="ECO:0000256" key="1">
    <source>
        <dbReference type="SAM" id="MobiDB-lite"/>
    </source>
</evidence>
<dbReference type="EMBL" id="BMVG01000034">
    <property type="protein sequence ID" value="GHE12494.1"/>
    <property type="molecule type" value="Genomic_DNA"/>
</dbReference>
<keyword evidence="2" id="KW-0489">Methyltransferase</keyword>
<dbReference type="InterPro" id="IPR029063">
    <property type="entry name" value="SAM-dependent_MTases_sf"/>
</dbReference>
<dbReference type="AlphaFoldDB" id="A0A918YQR4"/>
<keyword evidence="3" id="KW-1185">Reference proteome</keyword>
<evidence type="ECO:0000313" key="2">
    <source>
        <dbReference type="EMBL" id="GHE12494.1"/>
    </source>
</evidence>
<comment type="caution">
    <text evidence="2">The sequence shown here is derived from an EMBL/GenBank/DDBJ whole genome shotgun (WGS) entry which is preliminary data.</text>
</comment>
<dbReference type="RefSeq" id="WP_189958149.1">
    <property type="nucleotide sequence ID" value="NZ_BMVG01000034.1"/>
</dbReference>
<dbReference type="GO" id="GO:0032259">
    <property type="term" value="P:methylation"/>
    <property type="evidence" value="ECO:0007669"/>
    <property type="project" value="UniProtKB-KW"/>
</dbReference>
<feature type="region of interest" description="Disordered" evidence="1">
    <location>
        <begin position="257"/>
        <end position="283"/>
    </location>
</feature>
<reference evidence="2" key="1">
    <citation type="journal article" date="2014" name="Int. J. Syst. Evol. Microbiol.">
        <title>Complete genome sequence of Corynebacterium casei LMG S-19264T (=DSM 44701T), isolated from a smear-ripened cheese.</title>
        <authorList>
            <consortium name="US DOE Joint Genome Institute (JGI-PGF)"/>
            <person name="Walter F."/>
            <person name="Albersmeier A."/>
            <person name="Kalinowski J."/>
            <person name="Ruckert C."/>
        </authorList>
    </citation>
    <scope>NUCLEOTIDE SEQUENCE</scope>
    <source>
        <strain evidence="2">JCM 4714</strain>
    </source>
</reference>
<dbReference type="GO" id="GO:0008168">
    <property type="term" value="F:methyltransferase activity"/>
    <property type="evidence" value="ECO:0007669"/>
    <property type="project" value="UniProtKB-KW"/>
</dbReference>
<proteinExistence type="predicted"/>
<protein>
    <submittedName>
        <fullName evidence="2">Methyltransferase type 12</fullName>
    </submittedName>
</protein>